<reference evidence="1 2" key="1">
    <citation type="submission" date="2018-06" db="EMBL/GenBank/DDBJ databases">
        <title>Genomic Encyclopedia of Archaeal and Bacterial Type Strains, Phase II (KMG-II): from individual species to whole genera.</title>
        <authorList>
            <person name="Goeker M."/>
        </authorList>
    </citation>
    <scope>NUCLEOTIDE SEQUENCE [LARGE SCALE GENOMIC DNA]</scope>
    <source>
        <strain evidence="1 2">DSM 13087</strain>
    </source>
</reference>
<dbReference type="OrthoDB" id="7658074at2"/>
<dbReference type="AlphaFoldDB" id="A0A2W7QCZ1"/>
<dbReference type="Proteomes" id="UP000249364">
    <property type="component" value="Unassembled WGS sequence"/>
</dbReference>
<sequence length="258" mass="28057">MRIRNFLQSEDGAVTVDWVVLTGSVVGLGLLSAGPVRVGVAELGNTIQQTLSGGSVGRLYDFLGNSFELVSASFENGDTSGWNVGRISYTEALGHFLGPFAGSEAPIEYAVRLPSDTTRAVIEFDLLTLDSWDGWRADNLNNDVHLGGRGDGVAFQINGQEVHFSAFTSNSTQNPTGSFELNGTTYDVNIVHQRAGYFTDSTISDRPESWRDGVWRVQVVADNPPPQGFNFGLKATTNQHVRDESMGLDNFSVRAFRD</sequence>
<keyword evidence="2" id="KW-1185">Reference proteome</keyword>
<comment type="caution">
    <text evidence="1">The sequence shown here is derived from an EMBL/GenBank/DDBJ whole genome shotgun (WGS) entry which is preliminary data.</text>
</comment>
<evidence type="ECO:0000313" key="2">
    <source>
        <dbReference type="Proteomes" id="UP000249364"/>
    </source>
</evidence>
<name>A0A2W7QCZ1_9RHOB</name>
<organism evidence="1 2">
    <name type="scientific">Roseinatronobacter thiooxidans</name>
    <dbReference type="NCBI Taxonomy" id="121821"/>
    <lineage>
        <taxon>Bacteria</taxon>
        <taxon>Pseudomonadati</taxon>
        <taxon>Pseudomonadota</taxon>
        <taxon>Alphaproteobacteria</taxon>
        <taxon>Rhodobacterales</taxon>
        <taxon>Paracoccaceae</taxon>
        <taxon>Roseinatronobacter</taxon>
    </lineage>
</organism>
<evidence type="ECO:0000313" key="1">
    <source>
        <dbReference type="EMBL" id="PZX46081.1"/>
    </source>
</evidence>
<dbReference type="EMBL" id="QKZQ01000004">
    <property type="protein sequence ID" value="PZX46081.1"/>
    <property type="molecule type" value="Genomic_DNA"/>
</dbReference>
<accession>A0A2W7QCZ1</accession>
<dbReference type="STRING" id="121821.GCA_001870675_02033"/>
<gene>
    <name evidence="1" type="ORF">LY56_01051</name>
</gene>
<protein>
    <submittedName>
        <fullName evidence="1">Uncharacterized protein</fullName>
    </submittedName>
</protein>
<dbReference type="RefSeq" id="WP_071468727.1">
    <property type="nucleotide sequence ID" value="NZ_MEHT01000007.1"/>
</dbReference>
<proteinExistence type="predicted"/>